<dbReference type="Gene3D" id="3.90.1720.10">
    <property type="entry name" value="endopeptidase domain like (from Nostoc punctiforme)"/>
    <property type="match status" value="1"/>
</dbReference>
<evidence type="ECO:0000313" key="9">
    <source>
        <dbReference type="Proteomes" id="UP000275331"/>
    </source>
</evidence>
<evidence type="ECO:0000256" key="3">
    <source>
        <dbReference type="ARBA" id="ARBA00022801"/>
    </source>
</evidence>
<evidence type="ECO:0000256" key="1">
    <source>
        <dbReference type="ARBA" id="ARBA00007074"/>
    </source>
</evidence>
<dbReference type="PROSITE" id="PS51935">
    <property type="entry name" value="NLPC_P60"/>
    <property type="match status" value="1"/>
</dbReference>
<feature type="signal peptide" evidence="5">
    <location>
        <begin position="1"/>
        <end position="23"/>
    </location>
</feature>
<evidence type="ECO:0000313" key="10">
    <source>
        <dbReference type="Proteomes" id="UP001187066"/>
    </source>
</evidence>
<evidence type="ECO:0000256" key="2">
    <source>
        <dbReference type="ARBA" id="ARBA00022670"/>
    </source>
</evidence>
<gene>
    <name evidence="8" type="ORF">EGT71_02055</name>
    <name evidence="7" type="ORF">R4P48_02105</name>
</gene>
<feature type="domain" description="NlpC/P60" evidence="6">
    <location>
        <begin position="119"/>
        <end position="247"/>
    </location>
</feature>
<proteinExistence type="inferred from homology"/>
<name>A0A427V993_9ENTR</name>
<dbReference type="SUPFAM" id="SSF54001">
    <property type="entry name" value="Cysteine proteinases"/>
    <property type="match status" value="1"/>
</dbReference>
<dbReference type="PANTHER" id="PTHR47053">
    <property type="entry name" value="MUREIN DD-ENDOPEPTIDASE MEPH-RELATED"/>
    <property type="match status" value="1"/>
</dbReference>
<organism evidence="8 9">
    <name type="scientific">Atlantibacter subterraneus</name>
    <dbReference type="NCBI Taxonomy" id="255519"/>
    <lineage>
        <taxon>Bacteria</taxon>
        <taxon>Pseudomonadati</taxon>
        <taxon>Pseudomonadota</taxon>
        <taxon>Gammaproteobacteria</taxon>
        <taxon>Enterobacterales</taxon>
        <taxon>Enterobacteriaceae</taxon>
        <taxon>Atlantibacter</taxon>
    </lineage>
</organism>
<protein>
    <submittedName>
        <fullName evidence="7">C40 family peptidase</fullName>
    </submittedName>
    <submittedName>
        <fullName evidence="8">Peptidoglycan endopeptidase</fullName>
    </submittedName>
</protein>
<evidence type="ECO:0000256" key="5">
    <source>
        <dbReference type="SAM" id="SignalP"/>
    </source>
</evidence>
<dbReference type="GO" id="GO:0008234">
    <property type="term" value="F:cysteine-type peptidase activity"/>
    <property type="evidence" value="ECO:0007669"/>
    <property type="project" value="UniProtKB-KW"/>
</dbReference>
<dbReference type="InterPro" id="IPR051202">
    <property type="entry name" value="Peptidase_C40"/>
</dbReference>
<dbReference type="OrthoDB" id="9807055at2"/>
<dbReference type="Proteomes" id="UP001187066">
    <property type="component" value="Unassembled WGS sequence"/>
</dbReference>
<feature type="chain" id="PRO_5019326093" evidence="5">
    <location>
        <begin position="24"/>
        <end position="253"/>
    </location>
</feature>
<keyword evidence="10" id="KW-1185">Reference proteome</keyword>
<sequence length="253" mass="29024">MPGNKLSLALLMCMSFTCQQACAVHKSPHGPKPHTERSYAARQRMYNRAKLFKLWKDKKEKADSKVVYGNKASKAALRTKNRVLLREHPEWFPGPYRQTNPHWDHLRDSDGSLYSDRLRDTTDMIVDRLEDQLGKPYVWGGTSPVNGFDCSGLVFYAYNKLLSSKLPRTANEMYHYKNARPVAKRDLKRGDLIFFGIHSEGDHADHVGVYLGDGDFIEAPRTGLNIRISHFDGDFWQDHYLGARRILTANNIL</sequence>
<evidence type="ECO:0000313" key="8">
    <source>
        <dbReference type="EMBL" id="RSE29314.1"/>
    </source>
</evidence>
<dbReference type="Proteomes" id="UP000275331">
    <property type="component" value="Unassembled WGS sequence"/>
</dbReference>
<evidence type="ECO:0000256" key="4">
    <source>
        <dbReference type="ARBA" id="ARBA00022807"/>
    </source>
</evidence>
<dbReference type="EMBL" id="JAWLOF010000001">
    <property type="protein sequence ID" value="MDV7021472.1"/>
    <property type="molecule type" value="Genomic_DNA"/>
</dbReference>
<dbReference type="EMBL" id="RHXB01000001">
    <property type="protein sequence ID" value="RSE29314.1"/>
    <property type="molecule type" value="Genomic_DNA"/>
</dbReference>
<dbReference type="GO" id="GO:0006508">
    <property type="term" value="P:proteolysis"/>
    <property type="evidence" value="ECO:0007669"/>
    <property type="project" value="UniProtKB-KW"/>
</dbReference>
<accession>A0A427V993</accession>
<keyword evidence="3" id="KW-0378">Hydrolase</keyword>
<keyword evidence="5" id="KW-0732">Signal</keyword>
<reference evidence="7 10" key="2">
    <citation type="submission" date="2023-10" db="EMBL/GenBank/DDBJ databases">
        <authorList>
            <person name="Dale J."/>
        </authorList>
    </citation>
    <scope>NUCLEOTIDE SEQUENCE [LARGE SCALE GENOMIC DNA]</scope>
    <source>
        <strain evidence="7 10">2023EL-00970</strain>
    </source>
</reference>
<dbReference type="RefSeq" id="WP_125292352.1">
    <property type="nucleotide sequence ID" value="NZ_JAPTZM010000006.1"/>
</dbReference>
<dbReference type="AlphaFoldDB" id="A0A427V993"/>
<dbReference type="PANTHER" id="PTHR47053:SF1">
    <property type="entry name" value="MUREIN DD-ENDOPEPTIDASE MEPH-RELATED"/>
    <property type="match status" value="1"/>
</dbReference>
<comment type="similarity">
    <text evidence="1">Belongs to the peptidase C40 family.</text>
</comment>
<evidence type="ECO:0000313" key="7">
    <source>
        <dbReference type="EMBL" id="MDV7021472.1"/>
    </source>
</evidence>
<dbReference type="InterPro" id="IPR000064">
    <property type="entry name" value="NLP_P60_dom"/>
</dbReference>
<comment type="caution">
    <text evidence="8">The sequence shown here is derived from an EMBL/GenBank/DDBJ whole genome shotgun (WGS) entry which is preliminary data.</text>
</comment>
<keyword evidence="4" id="KW-0788">Thiol protease</keyword>
<keyword evidence="2" id="KW-0645">Protease</keyword>
<evidence type="ECO:0000259" key="6">
    <source>
        <dbReference type="PROSITE" id="PS51935"/>
    </source>
</evidence>
<dbReference type="InterPro" id="IPR038765">
    <property type="entry name" value="Papain-like_cys_pep_sf"/>
</dbReference>
<dbReference type="Pfam" id="PF00877">
    <property type="entry name" value="NLPC_P60"/>
    <property type="match status" value="1"/>
</dbReference>
<reference evidence="8 9" key="1">
    <citation type="submission" date="2018-10" db="EMBL/GenBank/DDBJ databases">
        <title>Transmission dynamics of multidrug resistant bacteria on intensive care unit surfaces.</title>
        <authorList>
            <person name="D'Souza A.W."/>
            <person name="Potter R.F."/>
            <person name="Wallace M."/>
            <person name="Shupe A."/>
            <person name="Patel S."/>
            <person name="Sun S."/>
            <person name="Gul D."/>
            <person name="Kwon J.H."/>
            <person name="Andleeb S."/>
            <person name="Burnham C.-A.D."/>
            <person name="Dantas G."/>
        </authorList>
    </citation>
    <scope>NUCLEOTIDE SEQUENCE [LARGE SCALE GENOMIC DNA]</scope>
    <source>
        <strain evidence="8 9">AS_373</strain>
    </source>
</reference>